<evidence type="ECO:0000313" key="2">
    <source>
        <dbReference type="Proteomes" id="UP001244640"/>
    </source>
</evidence>
<comment type="caution">
    <text evidence="1">The sequence shown here is derived from an EMBL/GenBank/DDBJ whole genome shotgun (WGS) entry which is preliminary data.</text>
</comment>
<keyword evidence="2" id="KW-1185">Reference proteome</keyword>
<reference evidence="1 2" key="1">
    <citation type="submission" date="2023-07" db="EMBL/GenBank/DDBJ databases">
        <title>Functional and genomic diversity of the sorghum phyllosphere microbiome.</title>
        <authorList>
            <person name="Shade A."/>
        </authorList>
    </citation>
    <scope>NUCLEOTIDE SEQUENCE [LARGE SCALE GENOMIC DNA]</scope>
    <source>
        <strain evidence="1 2">SORGH_AS_0892</strain>
    </source>
</reference>
<dbReference type="EMBL" id="JAUTBA010000001">
    <property type="protein sequence ID" value="MDQ1151953.1"/>
    <property type="molecule type" value="Genomic_DNA"/>
</dbReference>
<proteinExistence type="predicted"/>
<protein>
    <submittedName>
        <fullName evidence="1">Uncharacterized protein</fullName>
    </submittedName>
</protein>
<evidence type="ECO:0000313" key="1">
    <source>
        <dbReference type="EMBL" id="MDQ1151953.1"/>
    </source>
</evidence>
<name>A0ABU0UAT8_9SPHI</name>
<dbReference type="RefSeq" id="WP_307187343.1">
    <property type="nucleotide sequence ID" value="NZ_JAUTBA010000001.1"/>
</dbReference>
<organism evidence="1 2">
    <name type="scientific">Sphingobacterium zeae</name>
    <dbReference type="NCBI Taxonomy" id="1776859"/>
    <lineage>
        <taxon>Bacteria</taxon>
        <taxon>Pseudomonadati</taxon>
        <taxon>Bacteroidota</taxon>
        <taxon>Sphingobacteriia</taxon>
        <taxon>Sphingobacteriales</taxon>
        <taxon>Sphingobacteriaceae</taxon>
        <taxon>Sphingobacterium</taxon>
    </lineage>
</organism>
<accession>A0ABU0UAT8</accession>
<gene>
    <name evidence="1" type="ORF">QE382_003937</name>
</gene>
<dbReference type="Proteomes" id="UP001244640">
    <property type="component" value="Unassembled WGS sequence"/>
</dbReference>
<sequence>MDQLFFRNVSVVDQATKKSVVLKDGIYVFKYDNQNADISIKYSFIHGTVTVVKGDERTKHTIEKSIAKKFTVYAGDVLLIEGERDIVKAYYREDYPGTEQKLERRGALNKNKHCGLASQKYTMKMVR</sequence>